<sequence length="66" mass="7599">MLIGFACLTDVEDNLEKMIDAIIEGCNYSWEGNHGRIRKNLEDPCLAPFNETKSWRESILIAQRTK</sequence>
<organism evidence="1 2">
    <name type="scientific">Arachis hypogaea</name>
    <name type="common">Peanut</name>
    <dbReference type="NCBI Taxonomy" id="3818"/>
    <lineage>
        <taxon>Eukaryota</taxon>
        <taxon>Viridiplantae</taxon>
        <taxon>Streptophyta</taxon>
        <taxon>Embryophyta</taxon>
        <taxon>Tracheophyta</taxon>
        <taxon>Spermatophyta</taxon>
        <taxon>Magnoliopsida</taxon>
        <taxon>eudicotyledons</taxon>
        <taxon>Gunneridae</taxon>
        <taxon>Pentapetalae</taxon>
        <taxon>rosids</taxon>
        <taxon>fabids</taxon>
        <taxon>Fabales</taxon>
        <taxon>Fabaceae</taxon>
        <taxon>Papilionoideae</taxon>
        <taxon>50 kb inversion clade</taxon>
        <taxon>dalbergioids sensu lato</taxon>
        <taxon>Dalbergieae</taxon>
        <taxon>Pterocarpus clade</taxon>
        <taxon>Arachis</taxon>
    </lineage>
</organism>
<proteinExistence type="predicted"/>
<dbReference type="AlphaFoldDB" id="A0A445CQ63"/>
<keyword evidence="2" id="KW-1185">Reference proteome</keyword>
<evidence type="ECO:0000313" key="2">
    <source>
        <dbReference type="Proteomes" id="UP000289738"/>
    </source>
</evidence>
<reference evidence="1 2" key="1">
    <citation type="submission" date="2019-01" db="EMBL/GenBank/DDBJ databases">
        <title>Sequencing of cultivated peanut Arachis hypogaea provides insights into genome evolution and oil improvement.</title>
        <authorList>
            <person name="Chen X."/>
        </authorList>
    </citation>
    <scope>NUCLEOTIDE SEQUENCE [LARGE SCALE GENOMIC DNA]</scope>
    <source>
        <strain evidence="2">cv. Fuhuasheng</strain>
        <tissue evidence="1">Leaves</tissue>
    </source>
</reference>
<evidence type="ECO:0000313" key="1">
    <source>
        <dbReference type="EMBL" id="RYR53079.1"/>
    </source>
</evidence>
<name>A0A445CQ63_ARAHY</name>
<accession>A0A445CQ63</accession>
<comment type="caution">
    <text evidence="1">The sequence shown here is derived from an EMBL/GenBank/DDBJ whole genome shotgun (WGS) entry which is preliminary data.</text>
</comment>
<dbReference type="Proteomes" id="UP000289738">
    <property type="component" value="Chromosome A06"/>
</dbReference>
<dbReference type="EMBL" id="SDMP01000006">
    <property type="protein sequence ID" value="RYR53079.1"/>
    <property type="molecule type" value="Genomic_DNA"/>
</dbReference>
<protein>
    <submittedName>
        <fullName evidence="1">Uncharacterized protein</fullName>
    </submittedName>
</protein>
<gene>
    <name evidence="1" type="ORF">Ahy_A06g027968</name>
</gene>